<proteinExistence type="predicted"/>
<protein>
    <submittedName>
        <fullName evidence="2">DUF3800 domain-containing protein</fullName>
    </submittedName>
</protein>
<comment type="caution">
    <text evidence="2">The sequence shown here is derived from an EMBL/GenBank/DDBJ whole genome shotgun (WGS) entry which is preliminary data.</text>
</comment>
<evidence type="ECO:0000313" key="3">
    <source>
        <dbReference type="Proteomes" id="UP001622370"/>
    </source>
</evidence>
<dbReference type="Pfam" id="PF12686">
    <property type="entry name" value="DUF3800"/>
    <property type="match status" value="1"/>
</dbReference>
<name>A0ABW8Q9V3_9FLAO</name>
<sequence length="286" mass="33675">MRTTIYIDDTGNPGEKTNSQYGSKKSKTWVAIILTSDERNDGEEQMNECIECLKKYYNGASEFHFSDIYQGKKEFEGIDKEKRFFLFEKFSDIFKNERFPIRVQTFSEEDYDRVKINKSKSFNQDGFGLNSYNDFALYHLLLLVNTFVKENIKKYPPPYEIIIDEGKKKAGETQFISSIFKKDELFQNKLFYKSSKDTPLLQLADFVAFSLNRCKLLLQNNRKGEDDWWFLKVCENADFQSNLKREMITTNDNTTELYDDLLTEAYIKNSDLSEIGLKEHIKNINK</sequence>
<dbReference type="EMBL" id="JBJGWJ010000002">
    <property type="protein sequence ID" value="MFK8293095.1"/>
    <property type="molecule type" value="Genomic_DNA"/>
</dbReference>
<keyword evidence="3" id="KW-1185">Reference proteome</keyword>
<feature type="region of interest" description="Disordered" evidence="1">
    <location>
        <begin position="1"/>
        <end position="20"/>
    </location>
</feature>
<dbReference type="Proteomes" id="UP001622370">
    <property type="component" value="Unassembled WGS sequence"/>
</dbReference>
<dbReference type="RefSeq" id="WP_405253957.1">
    <property type="nucleotide sequence ID" value="NZ_JBJGWE010000002.1"/>
</dbReference>
<accession>A0ABW8Q9V3</accession>
<evidence type="ECO:0000313" key="2">
    <source>
        <dbReference type="EMBL" id="MFK8293095.1"/>
    </source>
</evidence>
<gene>
    <name evidence="2" type="ORF">ACI76L_04805</name>
</gene>
<dbReference type="InterPro" id="IPR024524">
    <property type="entry name" value="DUF3800"/>
</dbReference>
<reference evidence="2 3" key="1">
    <citation type="journal article" date="2016" name="Sci. Rep.">
        <title>Whole genome sequencing identifies a novel species of the genus Capnocytophaga isolated from dog and cat bite wounds in humans.</title>
        <authorList>
            <person name="Zangenah S."/>
            <person name="Abbasi N."/>
            <person name="Andersson A.F."/>
            <person name="Bergman P."/>
        </authorList>
    </citation>
    <scope>NUCLEOTIDE SEQUENCE [LARGE SCALE GENOMIC DNA]</scope>
    <source>
        <strain evidence="2 3">W5</strain>
    </source>
</reference>
<evidence type="ECO:0000256" key="1">
    <source>
        <dbReference type="SAM" id="MobiDB-lite"/>
    </source>
</evidence>
<organism evidence="2 3">
    <name type="scientific">Capnocytophaga stomatis</name>
    <dbReference type="NCBI Taxonomy" id="1848904"/>
    <lineage>
        <taxon>Bacteria</taxon>
        <taxon>Pseudomonadati</taxon>
        <taxon>Bacteroidota</taxon>
        <taxon>Flavobacteriia</taxon>
        <taxon>Flavobacteriales</taxon>
        <taxon>Flavobacteriaceae</taxon>
        <taxon>Capnocytophaga</taxon>
    </lineage>
</organism>